<feature type="domain" description="Glycosyltransferase subfamily 4-like N-terminal" evidence="4">
    <location>
        <begin position="2"/>
        <end position="157"/>
    </location>
</feature>
<keyword evidence="6" id="KW-1185">Reference proteome</keyword>
<dbReference type="Proteomes" id="UP000182915">
    <property type="component" value="Chromosome I"/>
</dbReference>
<accession>A0A1H6IIS6</accession>
<evidence type="ECO:0000259" key="3">
    <source>
        <dbReference type="Pfam" id="PF00534"/>
    </source>
</evidence>
<reference evidence="6" key="1">
    <citation type="submission" date="2016-10" db="EMBL/GenBank/DDBJ databases">
        <authorList>
            <person name="Varghese N."/>
            <person name="Submissions S."/>
        </authorList>
    </citation>
    <scope>NUCLEOTIDE SEQUENCE [LARGE SCALE GENOMIC DNA]</scope>
    <source>
        <strain evidence="6">DSM 45405</strain>
    </source>
</reference>
<protein>
    <submittedName>
        <fullName evidence="5">Glycosyltransferase involved in cell wall bisynthesis</fullName>
    </submittedName>
</protein>
<dbReference type="SUPFAM" id="SSF53756">
    <property type="entry name" value="UDP-Glycosyltransferase/glycogen phosphorylase"/>
    <property type="match status" value="1"/>
</dbReference>
<sequence>MVRELVRVGVADGHRVSVACPSSGPLREWILAEGADWVPLEMRRSPHLSDIRAIARMRNLLAEYEVVHAHSSKAGATARIAARMSDRDAQRKLIFVPHGWSWCVGGPLAVAYRAFERRMAHSCAYIVAVSARELEVGRRVLGEDAPLIVIENAVDTEHWSPRGPGAARPVEPLVICVGRLTEQKGQDRLIKALSHGELWHVRLRLIGDGEKRSYLEELAARTGVAKQVEFLGECDPAPHYRAADVAVIPSRWEGLSLVLLEAMACGCAIIATKDGSSEMLSPAGLEVGGDTDADVVSELAASLRKLLQDEPLRTELGQAARQVAERCYDKAGWTAKYRELWDRVGYLR</sequence>
<dbReference type="GO" id="GO:0016757">
    <property type="term" value="F:glycosyltransferase activity"/>
    <property type="evidence" value="ECO:0007669"/>
    <property type="project" value="UniProtKB-KW"/>
</dbReference>
<dbReference type="RefSeq" id="WP_083405484.1">
    <property type="nucleotide sequence ID" value="NZ_LT629971.1"/>
</dbReference>
<feature type="domain" description="Glycosyl transferase family 1" evidence="3">
    <location>
        <begin position="171"/>
        <end position="322"/>
    </location>
</feature>
<evidence type="ECO:0000256" key="1">
    <source>
        <dbReference type="ARBA" id="ARBA00022676"/>
    </source>
</evidence>
<dbReference type="Gene3D" id="3.40.50.2000">
    <property type="entry name" value="Glycogen Phosphorylase B"/>
    <property type="match status" value="2"/>
</dbReference>
<dbReference type="InterPro" id="IPR001296">
    <property type="entry name" value="Glyco_trans_1"/>
</dbReference>
<proteinExistence type="predicted"/>
<keyword evidence="1" id="KW-0328">Glycosyltransferase</keyword>
<dbReference type="InterPro" id="IPR028098">
    <property type="entry name" value="Glyco_trans_4-like_N"/>
</dbReference>
<dbReference type="AlphaFoldDB" id="A0A1H6IIS6"/>
<evidence type="ECO:0000259" key="4">
    <source>
        <dbReference type="Pfam" id="PF13439"/>
    </source>
</evidence>
<evidence type="ECO:0000256" key="2">
    <source>
        <dbReference type="ARBA" id="ARBA00022679"/>
    </source>
</evidence>
<dbReference type="Pfam" id="PF00534">
    <property type="entry name" value="Glycos_transf_1"/>
    <property type="match status" value="1"/>
</dbReference>
<name>A0A1H6IIS6_MYCRU</name>
<dbReference type="EMBL" id="LT629971">
    <property type="protein sequence ID" value="SEH46434.1"/>
    <property type="molecule type" value="Genomic_DNA"/>
</dbReference>
<evidence type="ECO:0000313" key="5">
    <source>
        <dbReference type="EMBL" id="SEH46434.1"/>
    </source>
</evidence>
<evidence type="ECO:0000313" key="6">
    <source>
        <dbReference type="Proteomes" id="UP000182915"/>
    </source>
</evidence>
<organism evidence="5 6">
    <name type="scientific">Mycolicibacterium rutilum</name>
    <name type="common">Mycobacterium rutilum</name>
    <dbReference type="NCBI Taxonomy" id="370526"/>
    <lineage>
        <taxon>Bacteria</taxon>
        <taxon>Bacillati</taxon>
        <taxon>Actinomycetota</taxon>
        <taxon>Actinomycetes</taxon>
        <taxon>Mycobacteriales</taxon>
        <taxon>Mycobacteriaceae</taxon>
        <taxon>Mycolicibacterium</taxon>
    </lineage>
</organism>
<gene>
    <name evidence="5" type="ORF">SAMN04489835_0095</name>
</gene>
<dbReference type="STRING" id="370526.SAMN04489835_0095"/>
<dbReference type="Pfam" id="PF13439">
    <property type="entry name" value="Glyco_transf_4"/>
    <property type="match status" value="1"/>
</dbReference>
<keyword evidence="2 5" id="KW-0808">Transferase</keyword>
<dbReference type="PANTHER" id="PTHR12526:SF636">
    <property type="entry name" value="BLL3647 PROTEIN"/>
    <property type="match status" value="1"/>
</dbReference>
<dbReference type="PANTHER" id="PTHR12526">
    <property type="entry name" value="GLYCOSYLTRANSFERASE"/>
    <property type="match status" value="1"/>
</dbReference>